<dbReference type="OrthoDB" id="1484002at2759"/>
<dbReference type="PANTHER" id="PTHR33977:SF1">
    <property type="entry name" value="ZINC ION BINDING PROTEIN"/>
    <property type="match status" value="1"/>
</dbReference>
<protein>
    <recommendedName>
        <fullName evidence="3">SWIM-type domain-containing protein</fullName>
    </recommendedName>
</protein>
<dbReference type="PANTHER" id="PTHR33977">
    <property type="entry name" value="ZINC ION BINDING PROTEIN"/>
    <property type="match status" value="1"/>
</dbReference>
<dbReference type="GO" id="GO:0008270">
    <property type="term" value="F:zinc ion binding"/>
    <property type="evidence" value="ECO:0007669"/>
    <property type="project" value="UniProtKB-KW"/>
</dbReference>
<feature type="non-terminal residue" evidence="4">
    <location>
        <position position="1"/>
    </location>
</feature>
<name>A0A5N5G9Q0_9ROSA</name>
<feature type="domain" description="SWIM-type" evidence="3">
    <location>
        <begin position="424"/>
        <end position="458"/>
    </location>
</feature>
<keyword evidence="5" id="KW-1185">Reference proteome</keyword>
<evidence type="ECO:0000259" key="3">
    <source>
        <dbReference type="PROSITE" id="PS50966"/>
    </source>
</evidence>
<reference evidence="4 5" key="3">
    <citation type="submission" date="2019-11" db="EMBL/GenBank/DDBJ databases">
        <title>A de novo genome assembly of a pear dwarfing rootstock.</title>
        <authorList>
            <person name="Wang F."/>
            <person name="Wang J."/>
            <person name="Li S."/>
            <person name="Zhang Y."/>
            <person name="Fang M."/>
            <person name="Ma L."/>
            <person name="Zhao Y."/>
            <person name="Jiang S."/>
        </authorList>
    </citation>
    <scope>NUCLEOTIDE SEQUENCE [LARGE SCALE GENOMIC DNA]</scope>
    <source>
        <strain evidence="4">S2</strain>
        <tissue evidence="4">Leaf</tissue>
    </source>
</reference>
<evidence type="ECO:0000313" key="5">
    <source>
        <dbReference type="Proteomes" id="UP000327157"/>
    </source>
</evidence>
<dbReference type="AlphaFoldDB" id="A0A5N5G9Q0"/>
<gene>
    <name evidence="4" type="ORF">D8674_020035</name>
</gene>
<sequence>LNNPFSNVSKKKNASRPNTKRGCTCHFIVKQLIAEPSVALIIYNHDKHMAAGTRAMFASCISEDLLLCVQSLLYAGVSVETIMQRHNESVEKQGGPSNRDDLLTIGIISMWVENHQSHVFFYEDFSDVDPFTLGIQTEWQLQQMIRFGNRSLIAFDSRFGTTKLKYSVHSLLVFNEDKKAIPVAWIVASKFGTMPIKWMKAPYNRVQTKDHFWKLAGFIVDDPLADVLTIRLCSVLISFWRVRYAWHKNLVKKCVDNEMRATMSRRLHQAVDHICHQRGAERLFEDFIEDFLDESDFMNYFKATWYPRIGMWISALQNLPLASQETSAAMEFYHSQLKLRLLNEKKPTVYKRVDWLVDKLVTKVHSYFWPDEYSEKDDFARYWKDEWASGLTSWCKALKIPDCNIVMGGTRAKVIDELDQDNTYVVWNPGLQFGICNCRWAEMGNLCEHILIVINICQKRLSTPFISLLQYHKALIDMLHCPPHDSLIRDHAFSSVFVQKQLSGLVNLESNNTTMDVASFANRDQELVNQDPINEEVLSLHKNNCGDEDVAAERTKGEVTTELSNLVVRGNDVCNESSGEEITGDEMDIDPSSMCISPPGLHSVDEDVCSCVYFENRQRSLFNREIEDLCPDDFLNRNSQENTMDEDMNIPSSTMEFVEQCTVTHPNDYHSHDIEPTVICKTSDDNTVYTKVAPSASMPVESQVVEVAETPGNHPSSADDAASIDGPRDDLVNASDCSRDLKAVGSMMVVLLRNNVFINL</sequence>
<keyword evidence="1" id="KW-0862">Zinc</keyword>
<dbReference type="EMBL" id="SMOL01000487">
    <property type="protein sequence ID" value="KAB2612003.1"/>
    <property type="molecule type" value="Genomic_DNA"/>
</dbReference>
<organism evidence="4 5">
    <name type="scientific">Pyrus ussuriensis x Pyrus communis</name>
    <dbReference type="NCBI Taxonomy" id="2448454"/>
    <lineage>
        <taxon>Eukaryota</taxon>
        <taxon>Viridiplantae</taxon>
        <taxon>Streptophyta</taxon>
        <taxon>Embryophyta</taxon>
        <taxon>Tracheophyta</taxon>
        <taxon>Spermatophyta</taxon>
        <taxon>Magnoliopsida</taxon>
        <taxon>eudicotyledons</taxon>
        <taxon>Gunneridae</taxon>
        <taxon>Pentapetalae</taxon>
        <taxon>rosids</taxon>
        <taxon>fabids</taxon>
        <taxon>Rosales</taxon>
        <taxon>Rosaceae</taxon>
        <taxon>Amygdaloideae</taxon>
        <taxon>Maleae</taxon>
        <taxon>Pyrus</taxon>
    </lineage>
</organism>
<feature type="region of interest" description="Disordered" evidence="2">
    <location>
        <begin position="710"/>
        <end position="731"/>
    </location>
</feature>
<dbReference type="InterPro" id="IPR007527">
    <property type="entry name" value="Znf_SWIM"/>
</dbReference>
<dbReference type="PROSITE" id="PS50966">
    <property type="entry name" value="ZF_SWIM"/>
    <property type="match status" value="1"/>
</dbReference>
<dbReference type="Proteomes" id="UP000327157">
    <property type="component" value="Chromosome 17"/>
</dbReference>
<keyword evidence="1" id="KW-0479">Metal-binding</keyword>
<reference evidence="4 5" key="1">
    <citation type="submission" date="2019-09" db="EMBL/GenBank/DDBJ databases">
        <authorList>
            <person name="Ou C."/>
        </authorList>
    </citation>
    <scope>NUCLEOTIDE SEQUENCE [LARGE SCALE GENOMIC DNA]</scope>
    <source>
        <strain evidence="4">S2</strain>
        <tissue evidence="4">Leaf</tissue>
    </source>
</reference>
<evidence type="ECO:0000313" key="4">
    <source>
        <dbReference type="EMBL" id="KAB2612003.1"/>
    </source>
</evidence>
<reference evidence="5" key="2">
    <citation type="submission" date="2019-10" db="EMBL/GenBank/DDBJ databases">
        <title>A de novo genome assembly of a pear dwarfing rootstock.</title>
        <authorList>
            <person name="Wang F."/>
            <person name="Wang J."/>
            <person name="Li S."/>
            <person name="Zhang Y."/>
            <person name="Fang M."/>
            <person name="Ma L."/>
            <person name="Zhao Y."/>
            <person name="Jiang S."/>
        </authorList>
    </citation>
    <scope>NUCLEOTIDE SEQUENCE [LARGE SCALE GENOMIC DNA]</scope>
</reference>
<evidence type="ECO:0000256" key="2">
    <source>
        <dbReference type="SAM" id="MobiDB-lite"/>
    </source>
</evidence>
<comment type="caution">
    <text evidence="4">The sequence shown here is derived from an EMBL/GenBank/DDBJ whole genome shotgun (WGS) entry which is preliminary data.</text>
</comment>
<evidence type="ECO:0000256" key="1">
    <source>
        <dbReference type="PROSITE-ProRule" id="PRU00325"/>
    </source>
</evidence>
<keyword evidence="1" id="KW-0863">Zinc-finger</keyword>
<proteinExistence type="predicted"/>
<accession>A0A5N5G9Q0</accession>